<evidence type="ECO:0000313" key="2">
    <source>
        <dbReference type="Proteomes" id="UP001347796"/>
    </source>
</evidence>
<gene>
    <name evidence="1" type="ORF">SNE40_020427</name>
</gene>
<dbReference type="AlphaFoldDB" id="A0AAN8GE17"/>
<dbReference type="InterPro" id="IPR039150">
    <property type="entry name" value="TEFM"/>
</dbReference>
<dbReference type="Pfam" id="PF12836">
    <property type="entry name" value="HHH_3"/>
    <property type="match status" value="1"/>
</dbReference>
<dbReference type="Gene3D" id="1.10.150.280">
    <property type="entry name" value="AF1531-like domain"/>
    <property type="match status" value="1"/>
</dbReference>
<dbReference type="PANTHER" id="PTHR21053:SF2">
    <property type="entry name" value="TRANSCRIPTION ELONGATION FACTOR, MITOCHONDRIAL"/>
    <property type="match status" value="1"/>
</dbReference>
<dbReference type="GO" id="GO:0042645">
    <property type="term" value="C:mitochondrial nucleoid"/>
    <property type="evidence" value="ECO:0007669"/>
    <property type="project" value="TreeGrafter"/>
</dbReference>
<sequence>MELLQRSSKLFGYLRISINTSYPLKHVRCRRYSIKRGESLNSKYNEEQRQKILQHLNQSTADELFVPRVMLMQRAVAIQQYRSTNGQFNSISDVLNISGIGPLVLEKFCDFIIKSPETLAQEKNDIGIKKFRNSLFNPKLSSEDLKKINNVIAIDLQLDRITWAKMDRDLVLQDWSHALIYHSGYQKFNHAAVLEKLQEITQTMSDADIFVMENKLFRITNLKVVPLALNFRVLEAMLLTVLSMSFNRNVVTSKPNEIGNYYGLIIGGERVSGINLLKDLFQNRSEHLNCQISNEFRTSYYKAENVQQEYYTNCLLLANAYHKLVLREAE</sequence>
<name>A0AAN8GE17_PATCE</name>
<comment type="caution">
    <text evidence="1">The sequence shown here is derived from an EMBL/GenBank/DDBJ whole genome shotgun (WGS) entry which is preliminary data.</text>
</comment>
<dbReference type="Proteomes" id="UP001347796">
    <property type="component" value="Unassembled WGS sequence"/>
</dbReference>
<dbReference type="PANTHER" id="PTHR21053">
    <property type="entry name" value="TRANSCRIPTION ELONGATION FACTOR, MITOCHONDRIAL"/>
    <property type="match status" value="1"/>
</dbReference>
<dbReference type="SUPFAM" id="SSF47781">
    <property type="entry name" value="RuvA domain 2-like"/>
    <property type="match status" value="1"/>
</dbReference>
<evidence type="ECO:0008006" key="3">
    <source>
        <dbReference type="Google" id="ProtNLM"/>
    </source>
</evidence>
<dbReference type="EMBL" id="JAZGQO010000015">
    <property type="protein sequence ID" value="KAK6169356.1"/>
    <property type="molecule type" value="Genomic_DNA"/>
</dbReference>
<dbReference type="GO" id="GO:0030337">
    <property type="term" value="F:DNA polymerase processivity factor activity"/>
    <property type="evidence" value="ECO:0007669"/>
    <property type="project" value="TreeGrafter"/>
</dbReference>
<protein>
    <recommendedName>
        <fullName evidence="3">Transcription elongation factor, mitochondrial</fullName>
    </recommendedName>
</protein>
<organism evidence="1 2">
    <name type="scientific">Patella caerulea</name>
    <name type="common">Rayed Mediterranean limpet</name>
    <dbReference type="NCBI Taxonomy" id="87958"/>
    <lineage>
        <taxon>Eukaryota</taxon>
        <taxon>Metazoa</taxon>
        <taxon>Spiralia</taxon>
        <taxon>Lophotrochozoa</taxon>
        <taxon>Mollusca</taxon>
        <taxon>Gastropoda</taxon>
        <taxon>Patellogastropoda</taxon>
        <taxon>Patelloidea</taxon>
        <taxon>Patellidae</taxon>
        <taxon>Patella</taxon>
    </lineage>
</organism>
<dbReference type="GO" id="GO:0006392">
    <property type="term" value="P:transcription elongation by mitochondrial RNA polymerase"/>
    <property type="evidence" value="ECO:0007669"/>
    <property type="project" value="InterPro"/>
</dbReference>
<dbReference type="InterPro" id="IPR010994">
    <property type="entry name" value="RuvA_2-like"/>
</dbReference>
<accession>A0AAN8GE17</accession>
<keyword evidence="2" id="KW-1185">Reference proteome</keyword>
<reference evidence="1 2" key="1">
    <citation type="submission" date="2024-01" db="EMBL/GenBank/DDBJ databases">
        <title>The genome of the rayed Mediterranean limpet Patella caerulea (Linnaeus, 1758).</title>
        <authorList>
            <person name="Anh-Thu Weber A."/>
            <person name="Halstead-Nussloch G."/>
        </authorList>
    </citation>
    <scope>NUCLEOTIDE SEQUENCE [LARGE SCALE GENOMIC DNA]</scope>
    <source>
        <strain evidence="1">AATW-2023a</strain>
        <tissue evidence="1">Whole specimen</tissue>
    </source>
</reference>
<evidence type="ECO:0000313" key="1">
    <source>
        <dbReference type="EMBL" id="KAK6169356.1"/>
    </source>
</evidence>
<proteinExistence type="predicted"/>